<evidence type="ECO:0000256" key="7">
    <source>
        <dbReference type="ARBA" id="ARBA00022679"/>
    </source>
</evidence>
<dbReference type="RefSeq" id="WP_051092149.1">
    <property type="nucleotide sequence ID" value="NZ_JBKWRC010000001.1"/>
</dbReference>
<keyword evidence="7 9" id="KW-0808">Transferase</keyword>
<dbReference type="NCBIfam" id="NF006695">
    <property type="entry name" value="PRK09243.1-2"/>
    <property type="match status" value="1"/>
</dbReference>
<dbReference type="NCBIfam" id="TIGR01513">
    <property type="entry name" value="NAPRTase_put"/>
    <property type="match status" value="1"/>
</dbReference>
<evidence type="ECO:0000259" key="10">
    <source>
        <dbReference type="Pfam" id="PF17767"/>
    </source>
</evidence>
<dbReference type="Gene3D" id="3.20.140.10">
    <property type="entry name" value="nicotinate phosphoribosyltransferase"/>
    <property type="match status" value="1"/>
</dbReference>
<dbReference type="PIRSF" id="PIRSF000484">
    <property type="entry name" value="NAPRT"/>
    <property type="match status" value="1"/>
</dbReference>
<dbReference type="InterPro" id="IPR007229">
    <property type="entry name" value="Nic_PRibTrfase-Fam"/>
</dbReference>
<evidence type="ECO:0000256" key="4">
    <source>
        <dbReference type="ARBA" id="ARBA00022553"/>
    </source>
</evidence>
<evidence type="ECO:0000256" key="3">
    <source>
        <dbReference type="ARBA" id="ARBA00013236"/>
    </source>
</evidence>
<proteinExistence type="inferred from homology"/>
<protein>
    <recommendedName>
        <fullName evidence="3 9">Nicotinate phosphoribosyltransferase</fullName>
        <ecNumber evidence="3 9">6.3.4.21</ecNumber>
    </recommendedName>
</protein>
<dbReference type="SUPFAM" id="SSF54675">
    <property type="entry name" value="Nicotinate/Quinolinate PRTase N-terminal domain-like"/>
    <property type="match status" value="1"/>
</dbReference>
<keyword evidence="6 9" id="KW-0662">Pyridine nucleotide biosynthesis</keyword>
<evidence type="ECO:0000259" key="11">
    <source>
        <dbReference type="Pfam" id="PF17956"/>
    </source>
</evidence>
<reference evidence="12" key="1">
    <citation type="submission" date="2019-04" db="EMBL/GenBank/DDBJ databases">
        <title>Evolution of Biomass-Degrading Anaerobic Consortia Revealed by Metagenomics.</title>
        <authorList>
            <person name="Peng X."/>
        </authorList>
    </citation>
    <scope>NUCLEOTIDE SEQUENCE</scope>
    <source>
        <strain evidence="12">SIG551</strain>
    </source>
</reference>
<dbReference type="SUPFAM" id="SSF51690">
    <property type="entry name" value="Nicotinate/Quinolinate PRTase C-terminal domain-like"/>
    <property type="match status" value="1"/>
</dbReference>
<dbReference type="Pfam" id="PF17956">
    <property type="entry name" value="NAPRTase_C"/>
    <property type="match status" value="1"/>
</dbReference>
<evidence type="ECO:0000256" key="6">
    <source>
        <dbReference type="ARBA" id="ARBA00022642"/>
    </source>
</evidence>
<dbReference type="Proteomes" id="UP000754750">
    <property type="component" value="Unassembled WGS sequence"/>
</dbReference>
<comment type="similarity">
    <text evidence="2 9">Belongs to the NAPRTase family.</text>
</comment>
<dbReference type="GO" id="GO:0034355">
    <property type="term" value="P:NAD+ biosynthetic process via the salvage pathway"/>
    <property type="evidence" value="ECO:0007669"/>
    <property type="project" value="TreeGrafter"/>
</dbReference>
<evidence type="ECO:0000313" key="13">
    <source>
        <dbReference type="Proteomes" id="UP000754750"/>
    </source>
</evidence>
<dbReference type="InterPro" id="IPR006405">
    <property type="entry name" value="Nic_PRibTrfase_pncB"/>
</dbReference>
<gene>
    <name evidence="12" type="ORF">E7512_00405</name>
</gene>
<feature type="domain" description="Nicotinate phosphoribosyltransferase C-terminal" evidence="11">
    <location>
        <begin position="371"/>
        <end position="480"/>
    </location>
</feature>
<dbReference type="GO" id="GO:0004516">
    <property type="term" value="F:nicotinate phosphoribosyltransferase activity"/>
    <property type="evidence" value="ECO:0007669"/>
    <property type="project" value="UniProtKB-UniRule"/>
</dbReference>
<evidence type="ECO:0000313" key="12">
    <source>
        <dbReference type="EMBL" id="MBE6832044.1"/>
    </source>
</evidence>
<name>A0A928KUU2_9FIRM</name>
<dbReference type="EMBL" id="SVNY01000001">
    <property type="protein sequence ID" value="MBE6832044.1"/>
    <property type="molecule type" value="Genomic_DNA"/>
</dbReference>
<comment type="function">
    <text evidence="9">Catalyzes the first step in the biosynthesis of NAD from nicotinic acid, the ATP-dependent synthesis of beta-nicotinate D-ribonucleotide from nicotinate and 5-phospho-D-ribose 1-phosphate.</text>
</comment>
<dbReference type="GO" id="GO:0005829">
    <property type="term" value="C:cytosol"/>
    <property type="evidence" value="ECO:0007669"/>
    <property type="project" value="TreeGrafter"/>
</dbReference>
<evidence type="ECO:0000256" key="5">
    <source>
        <dbReference type="ARBA" id="ARBA00022598"/>
    </source>
</evidence>
<evidence type="ECO:0000256" key="1">
    <source>
        <dbReference type="ARBA" id="ARBA00004952"/>
    </source>
</evidence>
<evidence type="ECO:0000256" key="9">
    <source>
        <dbReference type="RuleBase" id="RU365100"/>
    </source>
</evidence>
<keyword evidence="4" id="KW-0597">Phosphoprotein</keyword>
<comment type="PTM">
    <text evidence="9">Transiently phosphorylated on a His residue during the reaction cycle. Phosphorylation strongly increases the affinity for substrates and increases the rate of nicotinate D-ribonucleotide production. Dephosphorylation regenerates the low-affinity form of the enzyme, leading to product release.</text>
</comment>
<keyword evidence="12" id="KW-0328">Glycosyltransferase</keyword>
<comment type="catalytic activity">
    <reaction evidence="8 9">
        <text>5-phospho-alpha-D-ribose 1-diphosphate + nicotinate + ATP + H2O = nicotinate beta-D-ribonucleotide + ADP + phosphate + diphosphate</text>
        <dbReference type="Rhea" id="RHEA:36163"/>
        <dbReference type="ChEBI" id="CHEBI:15377"/>
        <dbReference type="ChEBI" id="CHEBI:30616"/>
        <dbReference type="ChEBI" id="CHEBI:32544"/>
        <dbReference type="ChEBI" id="CHEBI:33019"/>
        <dbReference type="ChEBI" id="CHEBI:43474"/>
        <dbReference type="ChEBI" id="CHEBI:57502"/>
        <dbReference type="ChEBI" id="CHEBI:58017"/>
        <dbReference type="ChEBI" id="CHEBI:456216"/>
        <dbReference type="EC" id="6.3.4.21"/>
    </reaction>
</comment>
<dbReference type="AlphaFoldDB" id="A0A928KUU2"/>
<dbReference type="InterPro" id="IPR041619">
    <property type="entry name" value="NAPRTase_C"/>
</dbReference>
<dbReference type="Pfam" id="PF17767">
    <property type="entry name" value="NAPRTase_N"/>
    <property type="match status" value="1"/>
</dbReference>
<dbReference type="NCBIfam" id="NF009131">
    <property type="entry name" value="PRK12484.1"/>
    <property type="match status" value="1"/>
</dbReference>
<comment type="caution">
    <text evidence="12">The sequence shown here is derived from an EMBL/GenBank/DDBJ whole genome shotgun (WGS) entry which is preliminary data.</text>
</comment>
<dbReference type="FunFam" id="3.20.20.70:FF:000076">
    <property type="entry name" value="Nicotinate phosphoribosyltransferase"/>
    <property type="match status" value="1"/>
</dbReference>
<comment type="pathway">
    <text evidence="1 9">Cofactor biosynthesis; NAD(+) biosynthesis; nicotinate D-ribonucleotide from nicotinate: step 1/1.</text>
</comment>
<dbReference type="Gene3D" id="3.20.20.70">
    <property type="entry name" value="Aldolase class I"/>
    <property type="match status" value="1"/>
</dbReference>
<dbReference type="GO" id="GO:0047280">
    <property type="term" value="F:nicotinamide phosphoribosyltransferase activity"/>
    <property type="evidence" value="ECO:0007669"/>
    <property type="project" value="UniProtKB-ARBA"/>
</dbReference>
<evidence type="ECO:0000256" key="2">
    <source>
        <dbReference type="ARBA" id="ARBA00010897"/>
    </source>
</evidence>
<dbReference type="EC" id="6.3.4.21" evidence="3 9"/>
<accession>A0A928KUU2</accession>
<dbReference type="CDD" id="cd01570">
    <property type="entry name" value="NAPRTase_A"/>
    <property type="match status" value="1"/>
</dbReference>
<dbReference type="PANTHER" id="PTHR11098:SF1">
    <property type="entry name" value="NICOTINATE PHOSPHORIBOSYLTRANSFERASE"/>
    <property type="match status" value="1"/>
</dbReference>
<dbReference type="InterPro" id="IPR036068">
    <property type="entry name" value="Nicotinate_pribotase-like_C"/>
</dbReference>
<dbReference type="PANTHER" id="PTHR11098">
    <property type="entry name" value="NICOTINATE PHOSPHORIBOSYLTRANSFERASE"/>
    <property type="match status" value="1"/>
</dbReference>
<dbReference type="InterPro" id="IPR040727">
    <property type="entry name" value="NAPRTase_N"/>
</dbReference>
<dbReference type="InterPro" id="IPR013785">
    <property type="entry name" value="Aldolase_TIM"/>
</dbReference>
<evidence type="ECO:0000256" key="8">
    <source>
        <dbReference type="ARBA" id="ARBA00048668"/>
    </source>
</evidence>
<feature type="domain" description="Nicotinate phosphoribosyltransferase N-terminal" evidence="10">
    <location>
        <begin position="17"/>
        <end position="141"/>
    </location>
</feature>
<keyword evidence="5 9" id="KW-0436">Ligase</keyword>
<organism evidence="12 13">
    <name type="scientific">Faecalispora sporosphaeroides</name>
    <dbReference type="NCBI Taxonomy" id="1549"/>
    <lineage>
        <taxon>Bacteria</taxon>
        <taxon>Bacillati</taxon>
        <taxon>Bacillota</taxon>
        <taxon>Clostridia</taxon>
        <taxon>Eubacteriales</taxon>
        <taxon>Oscillospiraceae</taxon>
        <taxon>Faecalispora</taxon>
    </lineage>
</organism>
<sequence length="496" mass="56361">MDLEETTQTPFGKNLTMLTDFYEITMANGYFTNGFQDKIVYFDMFFRKIPDGGGFAIMAGVQQLVEYLQNLSFTPQDLEYLRSTGKFNQTFIDYLADFHFECDVWTVPEGTPIFPGEPIVTVRGPVIQAQFIETMVLLCVNHQTLIATKANRIVRAASGRSVMEFGSRRAQGFDGAVYGARAAYIGGCAGTACTICERDFGIPAMGTMAHSWVQLFDTELDAFRAYAREYPNQCVLLVDTYNVLQSGIPNAIRIFNEELVPKGFRPAGIRIDSGDITYLSRKAREMLDAAGFEDCGICASNSLDEYIIRDMLIQGAQVDSFGVGERMITSASEPVFGGVYKLVAVERENGSIEPKIKISENVAKITTPGFKRLWRLFDRHSGKAIADVITLHDELIDDKMPYVIFDPEYIWKRKRVENFRAVPLMTQIFKAGQCIMQPRDLHEIREYCIAQVDTLWEEVTRFENPHRYYVDLSQRLWQMKDRLITNHNFDKPADLV</sequence>